<organism evidence="2">
    <name type="scientific">Ditylum brightwellii</name>
    <dbReference type="NCBI Taxonomy" id="49249"/>
    <lineage>
        <taxon>Eukaryota</taxon>
        <taxon>Sar</taxon>
        <taxon>Stramenopiles</taxon>
        <taxon>Ochrophyta</taxon>
        <taxon>Bacillariophyta</taxon>
        <taxon>Mediophyceae</taxon>
        <taxon>Lithodesmiophycidae</taxon>
        <taxon>Lithodesmiales</taxon>
        <taxon>Lithodesmiaceae</taxon>
        <taxon>Ditylum</taxon>
    </lineage>
</organism>
<evidence type="ECO:0000256" key="1">
    <source>
        <dbReference type="SAM" id="SignalP"/>
    </source>
</evidence>
<gene>
    <name evidence="2" type="ORF">DBRI1063_LOCUS20565</name>
</gene>
<feature type="signal peptide" evidence="1">
    <location>
        <begin position="1"/>
        <end position="23"/>
    </location>
</feature>
<name>A0A6U3TF91_9STRA</name>
<dbReference type="GO" id="GO:0016491">
    <property type="term" value="F:oxidoreductase activity"/>
    <property type="evidence" value="ECO:0007669"/>
    <property type="project" value="TreeGrafter"/>
</dbReference>
<dbReference type="InterPro" id="IPR039992">
    <property type="entry name" value="Sep15_SelM"/>
</dbReference>
<keyword evidence="1" id="KW-0732">Signal</keyword>
<feature type="chain" id="PRO_5030160168" description="Selenoprotein F/M domain-containing protein" evidence="1">
    <location>
        <begin position="24"/>
        <end position="200"/>
    </location>
</feature>
<dbReference type="PANTHER" id="PTHR13077:SF6">
    <property type="entry name" value="SELENOPROTEIN F"/>
    <property type="match status" value="1"/>
</dbReference>
<evidence type="ECO:0000313" key="2">
    <source>
        <dbReference type="EMBL" id="CAD9348716.1"/>
    </source>
</evidence>
<protein>
    <recommendedName>
        <fullName evidence="3">Selenoprotein F/M domain-containing protein</fullName>
    </recommendedName>
</protein>
<proteinExistence type="predicted"/>
<sequence length="200" mass="22828">MTMRLSNLSSAAYLLLFTVVTHGITQSVSSATTTQQYPKRNPQQCLSLGFDTSNLSCDTCTTILPTHPQLSLFVDDCLSCCQEWRINPYLNPIQTIKYQHAKLKYMTGMLENDLRDFAEQDIENIRNAKGNDVLTVEQVELDANMREAIMYGFASPDNIEPTSLYLYKQNEKEADKVIDLRGWKRDDLKDMLMTLLINQA</sequence>
<accession>A0A6U3TF91</accession>
<reference evidence="2" key="1">
    <citation type="submission" date="2021-01" db="EMBL/GenBank/DDBJ databases">
        <authorList>
            <person name="Corre E."/>
            <person name="Pelletier E."/>
            <person name="Niang G."/>
            <person name="Scheremetjew M."/>
            <person name="Finn R."/>
            <person name="Kale V."/>
            <person name="Holt S."/>
            <person name="Cochrane G."/>
            <person name="Meng A."/>
            <person name="Brown T."/>
            <person name="Cohen L."/>
        </authorList>
    </citation>
    <scope>NUCLEOTIDE SEQUENCE</scope>
    <source>
        <strain evidence="2">Pop2</strain>
    </source>
</reference>
<dbReference type="GO" id="GO:0005788">
    <property type="term" value="C:endoplasmic reticulum lumen"/>
    <property type="evidence" value="ECO:0007669"/>
    <property type="project" value="TreeGrafter"/>
</dbReference>
<dbReference type="EMBL" id="HBGN01031857">
    <property type="protein sequence ID" value="CAD9348716.1"/>
    <property type="molecule type" value="Transcribed_RNA"/>
</dbReference>
<dbReference type="PANTHER" id="PTHR13077">
    <property type="entry name" value="SELENOPROTEIN F"/>
    <property type="match status" value="1"/>
</dbReference>
<dbReference type="AlphaFoldDB" id="A0A6U3TF91"/>
<evidence type="ECO:0008006" key="3">
    <source>
        <dbReference type="Google" id="ProtNLM"/>
    </source>
</evidence>